<proteinExistence type="predicted"/>
<evidence type="ECO:0000313" key="3">
    <source>
        <dbReference type="Proteomes" id="UP000298424"/>
    </source>
</evidence>
<protein>
    <recommendedName>
        <fullName evidence="1">PKD domain-containing protein</fullName>
    </recommendedName>
</protein>
<organism evidence="2 3">
    <name type="scientific">Cryobacterium lyxosi</name>
    <dbReference type="NCBI Taxonomy" id="1259228"/>
    <lineage>
        <taxon>Bacteria</taxon>
        <taxon>Bacillati</taxon>
        <taxon>Actinomycetota</taxon>
        <taxon>Actinomycetes</taxon>
        <taxon>Micrococcales</taxon>
        <taxon>Microbacteriaceae</taxon>
        <taxon>Cryobacterium</taxon>
    </lineage>
</organism>
<evidence type="ECO:0000259" key="1">
    <source>
        <dbReference type="PROSITE" id="PS50093"/>
    </source>
</evidence>
<dbReference type="GO" id="GO:0005975">
    <property type="term" value="P:carbohydrate metabolic process"/>
    <property type="evidence" value="ECO:0007669"/>
    <property type="project" value="UniProtKB-ARBA"/>
</dbReference>
<sequence length="159" mass="17230">MSVSDLQNFPAYAAPTNMEPNGWTIVGLPTNFWADPSAQIQEGLLLGQPAHVMFTPIGYHWDYGDSNTTSTPTSGSNWKNLNLAEFSNTTTSHTYATKGTYTVVLTIDYRADYSFGDQGWRPVEGIVTVPSAPFTVMAAKESTVLVAQDCNTNPRGPGC</sequence>
<dbReference type="RefSeq" id="WP_134571834.1">
    <property type="nucleotide sequence ID" value="NZ_SOGT01000006.1"/>
</dbReference>
<comment type="caution">
    <text evidence="2">The sequence shown here is derived from an EMBL/GenBank/DDBJ whole genome shotgun (WGS) entry which is preliminary data.</text>
</comment>
<dbReference type="Gene3D" id="2.60.40.10">
    <property type="entry name" value="Immunoglobulins"/>
    <property type="match status" value="1"/>
</dbReference>
<evidence type="ECO:0000313" key="2">
    <source>
        <dbReference type="EMBL" id="TFD27205.1"/>
    </source>
</evidence>
<dbReference type="SUPFAM" id="SSF49299">
    <property type="entry name" value="PKD domain"/>
    <property type="match status" value="1"/>
</dbReference>
<dbReference type="Proteomes" id="UP000298424">
    <property type="component" value="Unassembled WGS sequence"/>
</dbReference>
<accession>A0A4R8ZG77</accession>
<reference evidence="2 3" key="1">
    <citation type="submission" date="2019-03" db="EMBL/GenBank/DDBJ databases">
        <title>Genomics of glacier-inhabiting Cryobacterium strains.</title>
        <authorList>
            <person name="Liu Q."/>
            <person name="Xin Y.-H."/>
        </authorList>
    </citation>
    <scope>NUCLEOTIDE SEQUENCE [LARGE SCALE GENOMIC DNA]</scope>
    <source>
        <strain evidence="2 3">TMT1-1</strain>
    </source>
</reference>
<dbReference type="AlphaFoldDB" id="A0A4R8ZG77"/>
<keyword evidence="3" id="KW-1185">Reference proteome</keyword>
<dbReference type="OrthoDB" id="5192284at2"/>
<dbReference type="InterPro" id="IPR013783">
    <property type="entry name" value="Ig-like_fold"/>
</dbReference>
<name>A0A4R8ZG77_9MICO</name>
<dbReference type="PROSITE" id="PS50093">
    <property type="entry name" value="PKD"/>
    <property type="match status" value="1"/>
</dbReference>
<dbReference type="InterPro" id="IPR035986">
    <property type="entry name" value="PKD_dom_sf"/>
</dbReference>
<dbReference type="EMBL" id="SOGT01000006">
    <property type="protein sequence ID" value="TFD27205.1"/>
    <property type="molecule type" value="Genomic_DNA"/>
</dbReference>
<dbReference type="InterPro" id="IPR000601">
    <property type="entry name" value="PKD_dom"/>
</dbReference>
<gene>
    <name evidence="2" type="ORF">E3T27_05280</name>
</gene>
<feature type="domain" description="PKD" evidence="1">
    <location>
        <begin position="55"/>
        <end position="107"/>
    </location>
</feature>